<accession>A0A2T8JBS7</accession>
<dbReference type="Gramene" id="PVH47369">
    <property type="protein sequence ID" value="PVH47369"/>
    <property type="gene ID" value="PAHAL_4G044900"/>
</dbReference>
<dbReference type="Proteomes" id="UP000243499">
    <property type="component" value="Chromosome 4"/>
</dbReference>
<reference evidence="2" key="1">
    <citation type="submission" date="2018-04" db="EMBL/GenBank/DDBJ databases">
        <title>WGS assembly of Panicum hallii.</title>
        <authorList>
            <person name="Lovell J."/>
            <person name="Jenkins J."/>
            <person name="Lowry D."/>
            <person name="Mamidi S."/>
            <person name="Sreedasyam A."/>
            <person name="Weng X."/>
            <person name="Barry K."/>
            <person name="Bonette J."/>
            <person name="Campitelli B."/>
            <person name="Daum C."/>
            <person name="Gordon S."/>
            <person name="Gould B."/>
            <person name="Lipzen A."/>
            <person name="Macqueen A."/>
            <person name="Palacio-Mejia J."/>
            <person name="Plott C."/>
            <person name="Shakirov E."/>
            <person name="Shu S."/>
            <person name="Yoshinaga Y."/>
            <person name="Zane M."/>
            <person name="Rokhsar D."/>
            <person name="Grimwood J."/>
            <person name="Schmutz J."/>
            <person name="Juenger T."/>
        </authorList>
    </citation>
    <scope>NUCLEOTIDE SEQUENCE [LARGE SCALE GENOMIC DNA]</scope>
    <source>
        <strain evidence="2">FIL2</strain>
    </source>
</reference>
<keyword evidence="1" id="KW-1133">Transmembrane helix</keyword>
<keyword evidence="1" id="KW-0812">Transmembrane</keyword>
<evidence type="ECO:0000313" key="2">
    <source>
        <dbReference type="EMBL" id="PVH47369.1"/>
    </source>
</evidence>
<dbReference type="EMBL" id="CM008049">
    <property type="protein sequence ID" value="PVH47369.1"/>
    <property type="molecule type" value="Genomic_DNA"/>
</dbReference>
<protein>
    <submittedName>
        <fullName evidence="2">Uncharacterized protein</fullName>
    </submittedName>
</protein>
<organism evidence="2">
    <name type="scientific">Panicum hallii</name>
    <dbReference type="NCBI Taxonomy" id="206008"/>
    <lineage>
        <taxon>Eukaryota</taxon>
        <taxon>Viridiplantae</taxon>
        <taxon>Streptophyta</taxon>
        <taxon>Embryophyta</taxon>
        <taxon>Tracheophyta</taxon>
        <taxon>Spermatophyta</taxon>
        <taxon>Magnoliopsida</taxon>
        <taxon>Liliopsida</taxon>
        <taxon>Poales</taxon>
        <taxon>Poaceae</taxon>
        <taxon>PACMAD clade</taxon>
        <taxon>Panicoideae</taxon>
        <taxon>Panicodae</taxon>
        <taxon>Paniceae</taxon>
        <taxon>Panicinae</taxon>
        <taxon>Panicum</taxon>
        <taxon>Panicum sect. Panicum</taxon>
    </lineage>
</organism>
<gene>
    <name evidence="2" type="ORF">PAHAL_4G044900</name>
</gene>
<keyword evidence="1" id="KW-0472">Membrane</keyword>
<feature type="transmembrane region" description="Helical" evidence="1">
    <location>
        <begin position="29"/>
        <end position="51"/>
    </location>
</feature>
<dbReference type="AlphaFoldDB" id="A0A2T8JBS7"/>
<sequence>MRWGLRAAERVQRGAWTEAMEPWTTCLELWAAAAVVVSGVVVVVVVPCRVLPCGRAELQRRSWRRWQGGSIGSYQLAGFSQRFHSDSGVRVY</sequence>
<proteinExistence type="predicted"/>
<evidence type="ECO:0000256" key="1">
    <source>
        <dbReference type="SAM" id="Phobius"/>
    </source>
</evidence>
<name>A0A2T8JBS7_9POAL</name>